<organism evidence="1 2">
    <name type="scientific">Racocetra persica</name>
    <dbReference type="NCBI Taxonomy" id="160502"/>
    <lineage>
        <taxon>Eukaryota</taxon>
        <taxon>Fungi</taxon>
        <taxon>Fungi incertae sedis</taxon>
        <taxon>Mucoromycota</taxon>
        <taxon>Glomeromycotina</taxon>
        <taxon>Glomeromycetes</taxon>
        <taxon>Diversisporales</taxon>
        <taxon>Gigasporaceae</taxon>
        <taxon>Racocetra</taxon>
    </lineage>
</organism>
<evidence type="ECO:0000313" key="2">
    <source>
        <dbReference type="Proteomes" id="UP000789920"/>
    </source>
</evidence>
<reference evidence="1" key="1">
    <citation type="submission" date="2021-06" db="EMBL/GenBank/DDBJ databases">
        <authorList>
            <person name="Kallberg Y."/>
            <person name="Tangrot J."/>
            <person name="Rosling A."/>
        </authorList>
    </citation>
    <scope>NUCLEOTIDE SEQUENCE</scope>
    <source>
        <strain evidence="1">MA461A</strain>
    </source>
</reference>
<keyword evidence="2" id="KW-1185">Reference proteome</keyword>
<name>A0ACA9RL17_9GLOM</name>
<gene>
    <name evidence="1" type="ORF">RPERSI_LOCUS20305</name>
</gene>
<protein>
    <submittedName>
        <fullName evidence="1">7978_t:CDS:1</fullName>
    </submittedName>
</protein>
<dbReference type="Proteomes" id="UP000789920">
    <property type="component" value="Unassembled WGS sequence"/>
</dbReference>
<feature type="non-terminal residue" evidence="1">
    <location>
        <position position="191"/>
    </location>
</feature>
<accession>A0ACA9RL17</accession>
<dbReference type="EMBL" id="CAJVQC010057068">
    <property type="protein sequence ID" value="CAG8797195.1"/>
    <property type="molecule type" value="Genomic_DNA"/>
</dbReference>
<sequence>MSRPSTIEIQSIRDVNDLFGVKESRQLLSLANVLDGIQYVMNYRLKGGRLPNLDFEIMKRLCEGLLLNMSYMEGGLLKRKMTLEANRAFILFGEFMEEVEEFRQAVREKNVSDLYHALKLHRRCKDVDPTVKQSAVAIIYMLTNWFPQFSDWRELVKEEEQGDVEKLIKEFTDVIKKPRMPSLHGVALPPP</sequence>
<proteinExistence type="predicted"/>
<evidence type="ECO:0000313" key="1">
    <source>
        <dbReference type="EMBL" id="CAG8797195.1"/>
    </source>
</evidence>
<comment type="caution">
    <text evidence="1">The sequence shown here is derived from an EMBL/GenBank/DDBJ whole genome shotgun (WGS) entry which is preliminary data.</text>
</comment>